<accession>A0ABV8EK46</accession>
<dbReference type="InterPro" id="IPR011006">
    <property type="entry name" value="CheY-like_superfamily"/>
</dbReference>
<evidence type="ECO:0000259" key="2">
    <source>
        <dbReference type="PROSITE" id="PS50110"/>
    </source>
</evidence>
<dbReference type="PROSITE" id="PS50110">
    <property type="entry name" value="RESPONSE_REGULATORY"/>
    <property type="match status" value="1"/>
</dbReference>
<gene>
    <name evidence="3" type="ORF">ACFOUP_08460</name>
</gene>
<dbReference type="RefSeq" id="WP_241297214.1">
    <property type="nucleotide sequence ID" value="NZ_JAKZGR010000019.1"/>
</dbReference>
<feature type="modified residue" description="4-aspartylphosphate" evidence="1">
    <location>
        <position position="70"/>
    </location>
</feature>
<evidence type="ECO:0000313" key="3">
    <source>
        <dbReference type="EMBL" id="MFC3976404.1"/>
    </source>
</evidence>
<dbReference type="SMART" id="SM00448">
    <property type="entry name" value="REC"/>
    <property type="match status" value="1"/>
</dbReference>
<sequence>MNNISQYETVLLVDDDPVISTLVSKLFRKTGYFHKLWRFTNGLEALYYMGHLMTLQKEYYHKKPILIILDLNMPDFNGYEFLEMFDELEQSVKERFKIIVLSSSEDHEDVHRINVNQNVQGYIIKPKNIETIDSIDKFFVFAR</sequence>
<protein>
    <submittedName>
        <fullName evidence="3">Response regulator</fullName>
    </submittedName>
</protein>
<comment type="caution">
    <text evidence="3">The sequence shown here is derived from an EMBL/GenBank/DDBJ whole genome shotgun (WGS) entry which is preliminary data.</text>
</comment>
<evidence type="ECO:0000256" key="1">
    <source>
        <dbReference type="PROSITE-ProRule" id="PRU00169"/>
    </source>
</evidence>
<dbReference type="PANTHER" id="PTHR44520:SF2">
    <property type="entry name" value="RESPONSE REGULATOR RCP1"/>
    <property type="match status" value="1"/>
</dbReference>
<dbReference type="SUPFAM" id="SSF52172">
    <property type="entry name" value="CheY-like"/>
    <property type="match status" value="1"/>
</dbReference>
<evidence type="ECO:0000313" key="4">
    <source>
        <dbReference type="Proteomes" id="UP001595766"/>
    </source>
</evidence>
<dbReference type="Proteomes" id="UP001595766">
    <property type="component" value="Unassembled WGS sequence"/>
</dbReference>
<proteinExistence type="predicted"/>
<keyword evidence="1" id="KW-0597">Phosphoprotein</keyword>
<reference evidence="4" key="1">
    <citation type="journal article" date="2019" name="Int. J. Syst. Evol. Microbiol.">
        <title>The Global Catalogue of Microorganisms (GCM) 10K type strain sequencing project: providing services to taxonomists for standard genome sequencing and annotation.</title>
        <authorList>
            <consortium name="The Broad Institute Genomics Platform"/>
            <consortium name="The Broad Institute Genome Sequencing Center for Infectious Disease"/>
            <person name="Wu L."/>
            <person name="Ma J."/>
        </authorList>
    </citation>
    <scope>NUCLEOTIDE SEQUENCE [LARGE SCALE GENOMIC DNA]</scope>
    <source>
        <strain evidence="4">CECT 8551</strain>
    </source>
</reference>
<dbReference type="EMBL" id="JBHSAV010000030">
    <property type="protein sequence ID" value="MFC3976404.1"/>
    <property type="molecule type" value="Genomic_DNA"/>
</dbReference>
<dbReference type="Pfam" id="PF00072">
    <property type="entry name" value="Response_reg"/>
    <property type="match status" value="1"/>
</dbReference>
<keyword evidence="4" id="KW-1185">Reference proteome</keyword>
<dbReference type="InterPro" id="IPR052893">
    <property type="entry name" value="TCS_response_regulator"/>
</dbReference>
<name>A0ABV8EK46_9BACT</name>
<dbReference type="Gene3D" id="3.40.50.2300">
    <property type="match status" value="1"/>
</dbReference>
<feature type="domain" description="Response regulatory" evidence="2">
    <location>
        <begin position="9"/>
        <end position="140"/>
    </location>
</feature>
<dbReference type="InterPro" id="IPR001789">
    <property type="entry name" value="Sig_transdc_resp-reg_receiver"/>
</dbReference>
<dbReference type="PANTHER" id="PTHR44520">
    <property type="entry name" value="RESPONSE REGULATOR RCP1-RELATED"/>
    <property type="match status" value="1"/>
</dbReference>
<organism evidence="3 4">
    <name type="scientific">Belliella kenyensis</name>
    <dbReference type="NCBI Taxonomy" id="1472724"/>
    <lineage>
        <taxon>Bacteria</taxon>
        <taxon>Pseudomonadati</taxon>
        <taxon>Bacteroidota</taxon>
        <taxon>Cytophagia</taxon>
        <taxon>Cytophagales</taxon>
        <taxon>Cyclobacteriaceae</taxon>
        <taxon>Belliella</taxon>
    </lineage>
</organism>